<feature type="repeat" description="FG-GAP" evidence="15">
    <location>
        <begin position="116"/>
        <end position="177"/>
    </location>
</feature>
<comment type="similarity">
    <text evidence="2 16">Belongs to the integrin alpha chain family.</text>
</comment>
<dbReference type="Gene3D" id="2.60.40.1510">
    <property type="entry name" value="ntegrin, alpha v. Chain A, domain 3"/>
    <property type="match status" value="1"/>
</dbReference>
<evidence type="ECO:0000259" key="19">
    <source>
        <dbReference type="Pfam" id="PF20806"/>
    </source>
</evidence>
<keyword evidence="7" id="KW-0106">Calcium</keyword>
<dbReference type="InterPro" id="IPR013519">
    <property type="entry name" value="Int_alpha_beta-p"/>
</dbReference>
<evidence type="ECO:0000256" key="11">
    <source>
        <dbReference type="ARBA" id="ARBA00023136"/>
    </source>
</evidence>
<evidence type="ECO:0000256" key="3">
    <source>
        <dbReference type="ARBA" id="ARBA00022692"/>
    </source>
</evidence>
<feature type="repeat" description="FG-GAP" evidence="15">
    <location>
        <begin position="41"/>
        <end position="102"/>
    </location>
</feature>
<protein>
    <recommendedName>
        <fullName evidence="22">Integrin alpha-2 domain-containing protein</fullName>
    </recommendedName>
</protein>
<dbReference type="InterPro" id="IPR028994">
    <property type="entry name" value="Integrin_alpha_N"/>
</dbReference>
<evidence type="ECO:0000256" key="2">
    <source>
        <dbReference type="ARBA" id="ARBA00008054"/>
    </source>
</evidence>
<reference evidence="20 21" key="1">
    <citation type="journal article" date="2023" name="Mol. Biol. Evol.">
        <title>Genomics of Secondarily Temperate Adaptation in the Only Non-Antarctic Icefish.</title>
        <authorList>
            <person name="Rivera-Colon A.G."/>
            <person name="Rayamajhi N."/>
            <person name="Minhas B.F."/>
            <person name="Madrigal G."/>
            <person name="Bilyk K.T."/>
            <person name="Yoon V."/>
            <person name="Hune M."/>
            <person name="Gregory S."/>
            <person name="Cheng C.H.C."/>
            <person name="Catchen J.M."/>
        </authorList>
    </citation>
    <scope>NUCLEOTIDE SEQUENCE [LARGE SCALE GENOMIC DNA]</scope>
    <source>
        <tissue evidence="20">White muscle</tissue>
    </source>
</reference>
<dbReference type="PRINTS" id="PR01185">
    <property type="entry name" value="INTEGRINA"/>
</dbReference>
<keyword evidence="12" id="KW-1015">Disulfide bond</keyword>
<feature type="repeat" description="FG-GAP" evidence="15">
    <location>
        <begin position="182"/>
        <end position="234"/>
    </location>
</feature>
<dbReference type="AlphaFoldDB" id="A0AAN8ICM4"/>
<keyword evidence="6" id="KW-0677">Repeat</keyword>
<evidence type="ECO:0000256" key="16">
    <source>
        <dbReference type="RuleBase" id="RU003762"/>
    </source>
</evidence>
<evidence type="ECO:0000256" key="7">
    <source>
        <dbReference type="ARBA" id="ARBA00022837"/>
    </source>
</evidence>
<evidence type="ECO:0000256" key="4">
    <source>
        <dbReference type="ARBA" id="ARBA00022723"/>
    </source>
</evidence>
<evidence type="ECO:0000256" key="6">
    <source>
        <dbReference type="ARBA" id="ARBA00022737"/>
    </source>
</evidence>
<dbReference type="FunFam" id="2.60.40.1510:FF:000001">
    <property type="entry name" value="Integrin alpha V"/>
    <property type="match status" value="1"/>
</dbReference>
<comment type="subcellular location">
    <subcellularLocation>
        <location evidence="1 16">Membrane</location>
        <topology evidence="1 16">Single-pass type I membrane protein</topology>
    </subcellularLocation>
</comment>
<dbReference type="PANTHER" id="PTHR23220">
    <property type="entry name" value="INTEGRIN ALPHA"/>
    <property type="match status" value="1"/>
</dbReference>
<dbReference type="EMBL" id="JAURVH010001514">
    <property type="protein sequence ID" value="KAK5934614.1"/>
    <property type="molecule type" value="Genomic_DNA"/>
</dbReference>
<feature type="signal peptide" evidence="16">
    <location>
        <begin position="1"/>
        <end position="36"/>
    </location>
</feature>
<dbReference type="InterPro" id="IPR013649">
    <property type="entry name" value="Integrin_alpha_Ig-like_1"/>
</dbReference>
<keyword evidence="8 16" id="KW-0130">Cell adhesion</keyword>
<dbReference type="GO" id="GO:0007160">
    <property type="term" value="P:cell-matrix adhesion"/>
    <property type="evidence" value="ECO:0007669"/>
    <property type="project" value="TreeGrafter"/>
</dbReference>
<gene>
    <name evidence="20" type="ORF">CgunFtcFv8_014997</name>
</gene>
<dbReference type="GO" id="GO:0005178">
    <property type="term" value="F:integrin binding"/>
    <property type="evidence" value="ECO:0007669"/>
    <property type="project" value="TreeGrafter"/>
</dbReference>
<evidence type="ECO:0000313" key="20">
    <source>
        <dbReference type="EMBL" id="KAK5934614.1"/>
    </source>
</evidence>
<dbReference type="FunFam" id="2.130.10.130:FF:000003">
    <property type="entry name" value="Integrin alpha V"/>
    <property type="match status" value="1"/>
</dbReference>
<feature type="repeat" description="FG-GAP" evidence="15">
    <location>
        <begin position="367"/>
        <end position="424"/>
    </location>
</feature>
<evidence type="ECO:0000256" key="13">
    <source>
        <dbReference type="ARBA" id="ARBA00023170"/>
    </source>
</evidence>
<evidence type="ECO:0000256" key="14">
    <source>
        <dbReference type="ARBA" id="ARBA00023180"/>
    </source>
</evidence>
<dbReference type="GO" id="GO:0098609">
    <property type="term" value="P:cell-cell adhesion"/>
    <property type="evidence" value="ECO:0007669"/>
    <property type="project" value="TreeGrafter"/>
</dbReference>
<sequence>MGTVPGLSPPRSWGKSGHSAALLLPVVAILLQLCAAFNLDTEKRVVFTGPPGSYFGYSVEFLSNSSSFSVLIGAPKANTSQPDITEGGGVFSCPWRHDNCSMIHFDKQGDRYFYINNVNTQVEFKSHQWFGATLRSHGNSILACAPRYYWRTEHDEPFADVTGTCYLSVDSLKTFVEYAPCRTERHGPVGQGFCQGGFSADFTKDGRVVLGGPGSFYWQGQLISATTEEIVKAYYPSYFLLSVAGQIQTRQAQGNYDDSYLGYSVAGGEFSGDDEEDFITGVPKGLMLYGVVSILNGKDLKSLLNLTGEQMGSYFGYAVAATDINNDGLDDLIVGAPMFMRRGSDGRLEELGKVYVYLQRGPLMLEPSHLIGQQAFSRFGTSLAPLGDLNQDGFNDMAIGCPYGGDDQQGLVLIYNGFAEGLIDTPTQTLSGQWASSSFPASFGFSLRGNSDLDQNGYPDLIVGAFGADKAVLYRARPIVSASASLTVQPTMFNHEEKTCELITGTETTTVSCVSIGFCLLANGKHLPSHLAFVVEVQLDSVKLSQKESIRRTLFLDSQQPFLLKTLSLENGDRSCHETRIYLRGEEEFRDKLSPIFISLNFSLDPEAPEDRHGLRPILNYETEQRIQQKAQIQLDCGDDNICVPDLKLAVYGDRAEVYLGDENSLSLTFNARNEGEGGAYEAELYVVLPPEADYSGIARNNVSLTQLTCSYEAENQTRYLVCDLGNPMKSGTSLWAGLRFTVPRLKDTHNTVQFELQIRSKNVNNSESEVVQFELEVAAKADVILQGVSRPDKVIFPPPNWKVSQSLRDEQDVGPELQQVYELVNNGPSVVSLSSLEVRCPLRAHGHELLYPVEVLTEGPLSCSSKHTFNALKLKLQPAAAQPTSLKPSPEHHIQRREVFRDLLAEQGNLSCSSVECWQIQCDVGTLERGASAILTLRSRLWAETFIERVYKQFVLECSVHYKVDKMPYSIPPTFKPSGIQKVWIIILAILAGLLLLALLIYLLYKMGFFKRSDPYGTTMEKAQLKPQASSEA</sequence>
<dbReference type="GO" id="GO:0009897">
    <property type="term" value="C:external side of plasma membrane"/>
    <property type="evidence" value="ECO:0007669"/>
    <property type="project" value="TreeGrafter"/>
</dbReference>
<dbReference type="Gene3D" id="2.130.10.130">
    <property type="entry name" value="Integrin alpha, N-terminal"/>
    <property type="match status" value="1"/>
</dbReference>
<evidence type="ECO:0000256" key="15">
    <source>
        <dbReference type="PROSITE-ProRule" id="PRU00803"/>
    </source>
</evidence>
<dbReference type="Proteomes" id="UP001331515">
    <property type="component" value="Unassembled WGS sequence"/>
</dbReference>
<dbReference type="SUPFAM" id="SSF69179">
    <property type="entry name" value="Integrin domains"/>
    <property type="match status" value="3"/>
</dbReference>
<feature type="domain" description="Integrin alpha first immunoglubulin-like" evidence="17">
    <location>
        <begin position="476"/>
        <end position="636"/>
    </location>
</feature>
<dbReference type="InterPro" id="IPR018184">
    <property type="entry name" value="Integrin_alpha_C_CS"/>
</dbReference>
<dbReference type="Pfam" id="PF20806">
    <property type="entry name" value="Integrin_A_Ig_3"/>
    <property type="match status" value="1"/>
</dbReference>
<dbReference type="Gene3D" id="2.60.40.1460">
    <property type="entry name" value="Integrin domains. Chain A, domain 2"/>
    <property type="match status" value="1"/>
</dbReference>
<organism evidence="20 21">
    <name type="scientific">Champsocephalus gunnari</name>
    <name type="common">Mackerel icefish</name>
    <dbReference type="NCBI Taxonomy" id="52237"/>
    <lineage>
        <taxon>Eukaryota</taxon>
        <taxon>Metazoa</taxon>
        <taxon>Chordata</taxon>
        <taxon>Craniata</taxon>
        <taxon>Vertebrata</taxon>
        <taxon>Euteleostomi</taxon>
        <taxon>Actinopterygii</taxon>
        <taxon>Neopterygii</taxon>
        <taxon>Teleostei</taxon>
        <taxon>Neoteleostei</taxon>
        <taxon>Acanthomorphata</taxon>
        <taxon>Eupercaria</taxon>
        <taxon>Perciformes</taxon>
        <taxon>Notothenioidei</taxon>
        <taxon>Channichthyidae</taxon>
        <taxon>Champsocephalus</taxon>
    </lineage>
</organism>
<dbReference type="GO" id="GO:0001525">
    <property type="term" value="P:angiogenesis"/>
    <property type="evidence" value="ECO:0007669"/>
    <property type="project" value="TreeGrafter"/>
</dbReference>
<keyword evidence="11 16" id="KW-0472">Membrane</keyword>
<dbReference type="GO" id="GO:0007229">
    <property type="term" value="P:integrin-mediated signaling pathway"/>
    <property type="evidence" value="ECO:0007669"/>
    <property type="project" value="UniProtKB-KW"/>
</dbReference>
<keyword evidence="14" id="KW-0325">Glycoprotein</keyword>
<evidence type="ECO:0000256" key="8">
    <source>
        <dbReference type="ARBA" id="ARBA00022889"/>
    </source>
</evidence>
<feature type="repeat" description="FG-GAP" evidence="15">
    <location>
        <begin position="301"/>
        <end position="366"/>
    </location>
</feature>
<name>A0AAN8ICM4_CHAGU</name>
<dbReference type="InterPro" id="IPR013517">
    <property type="entry name" value="FG-GAP"/>
</dbReference>
<comment type="caution">
    <text evidence="20">The sequence shown here is derived from an EMBL/GenBank/DDBJ whole genome shotgun (WGS) entry which is preliminary data.</text>
</comment>
<dbReference type="GO" id="GO:0046872">
    <property type="term" value="F:metal ion binding"/>
    <property type="evidence" value="ECO:0007669"/>
    <property type="project" value="UniProtKB-KW"/>
</dbReference>
<dbReference type="InterPro" id="IPR032695">
    <property type="entry name" value="Integrin_dom_sf"/>
</dbReference>
<dbReference type="Pfam" id="PF08441">
    <property type="entry name" value="Integrin_A_Ig_1"/>
    <property type="match status" value="1"/>
</dbReference>
<accession>A0AAN8ICM4</accession>
<evidence type="ECO:0000256" key="12">
    <source>
        <dbReference type="ARBA" id="ARBA00023157"/>
    </source>
</evidence>
<feature type="transmembrane region" description="Helical" evidence="16">
    <location>
        <begin position="984"/>
        <end position="1006"/>
    </location>
</feature>
<keyword evidence="3 16" id="KW-0812">Transmembrane</keyword>
<feature type="chain" id="PRO_5042664799" description="Integrin alpha-2 domain-containing protein" evidence="16">
    <location>
        <begin position="37"/>
        <end position="1034"/>
    </location>
</feature>
<keyword evidence="4" id="KW-0479">Metal-binding</keyword>
<dbReference type="PROSITE" id="PS00242">
    <property type="entry name" value="INTEGRIN_ALPHA"/>
    <property type="match status" value="1"/>
</dbReference>
<dbReference type="SMART" id="SM00191">
    <property type="entry name" value="Int_alpha"/>
    <property type="match status" value="5"/>
</dbReference>
<dbReference type="SUPFAM" id="SSF69318">
    <property type="entry name" value="Integrin alpha N-terminal domain"/>
    <property type="match status" value="1"/>
</dbReference>
<evidence type="ECO:0000256" key="5">
    <source>
        <dbReference type="ARBA" id="ARBA00022729"/>
    </source>
</evidence>
<dbReference type="Pfam" id="PF01839">
    <property type="entry name" value="FG-GAP"/>
    <property type="match status" value="2"/>
</dbReference>
<proteinExistence type="inferred from homology"/>
<evidence type="ECO:0000256" key="1">
    <source>
        <dbReference type="ARBA" id="ARBA00004479"/>
    </source>
</evidence>
<keyword evidence="21" id="KW-1185">Reference proteome</keyword>
<dbReference type="FunFam" id="2.60.40.1460:FF:000001">
    <property type="entry name" value="Integrin, alpha V"/>
    <property type="match status" value="1"/>
</dbReference>
<evidence type="ECO:0000259" key="18">
    <source>
        <dbReference type="Pfam" id="PF20805"/>
    </source>
</evidence>
<dbReference type="InterPro" id="IPR048285">
    <property type="entry name" value="Integrin_alpha_Ig-like_2"/>
</dbReference>
<keyword evidence="9 16" id="KW-1133">Transmembrane helix</keyword>
<keyword evidence="10 16" id="KW-0401">Integrin</keyword>
<feature type="domain" description="Integrin alpha second immunoglobulin-like" evidence="18">
    <location>
        <begin position="637"/>
        <end position="778"/>
    </location>
</feature>
<evidence type="ECO:0000259" key="17">
    <source>
        <dbReference type="Pfam" id="PF08441"/>
    </source>
</evidence>
<dbReference type="InterPro" id="IPR000413">
    <property type="entry name" value="Integrin_alpha"/>
</dbReference>
<feature type="repeat" description="FG-GAP" evidence="15">
    <location>
        <begin position="428"/>
        <end position="491"/>
    </location>
</feature>
<dbReference type="Pfam" id="PF20805">
    <property type="entry name" value="Integrin_A_Ig_2"/>
    <property type="match status" value="1"/>
</dbReference>
<dbReference type="PANTHER" id="PTHR23220:SF3">
    <property type="entry name" value="INTEGRIN ALPHA-5"/>
    <property type="match status" value="1"/>
</dbReference>
<feature type="domain" description="Integrin alpha third immunoglobulin-like" evidence="19">
    <location>
        <begin position="784"/>
        <end position="984"/>
    </location>
</feature>
<dbReference type="Gene3D" id="2.60.40.1530">
    <property type="entry name" value="ntegrin, alpha v. Chain A, domain 4"/>
    <property type="match status" value="1"/>
</dbReference>
<dbReference type="InterPro" id="IPR048286">
    <property type="entry name" value="Integrin_alpha_Ig-like_3"/>
</dbReference>
<keyword evidence="13 16" id="KW-0675">Receptor</keyword>
<evidence type="ECO:0000313" key="21">
    <source>
        <dbReference type="Proteomes" id="UP001331515"/>
    </source>
</evidence>
<evidence type="ECO:0008006" key="22">
    <source>
        <dbReference type="Google" id="ProtNLM"/>
    </source>
</evidence>
<dbReference type="GO" id="GO:0033627">
    <property type="term" value="P:cell adhesion mediated by integrin"/>
    <property type="evidence" value="ECO:0007669"/>
    <property type="project" value="TreeGrafter"/>
</dbReference>
<evidence type="ECO:0000256" key="9">
    <source>
        <dbReference type="ARBA" id="ARBA00022989"/>
    </source>
</evidence>
<dbReference type="PROSITE" id="PS51470">
    <property type="entry name" value="FG_GAP"/>
    <property type="match status" value="6"/>
</dbReference>
<evidence type="ECO:0000256" key="10">
    <source>
        <dbReference type="ARBA" id="ARBA00023037"/>
    </source>
</evidence>
<dbReference type="GO" id="GO:0008305">
    <property type="term" value="C:integrin complex"/>
    <property type="evidence" value="ECO:0007669"/>
    <property type="project" value="InterPro"/>
</dbReference>
<keyword evidence="5 16" id="KW-0732">Signal</keyword>